<keyword evidence="1" id="KW-0677">Repeat</keyword>
<keyword evidence="2 3" id="KW-0040">ANK repeat</keyword>
<evidence type="ECO:0000256" key="3">
    <source>
        <dbReference type="PROSITE-ProRule" id="PRU00023"/>
    </source>
</evidence>
<dbReference type="SMART" id="SM00248">
    <property type="entry name" value="ANK"/>
    <property type="match status" value="5"/>
</dbReference>
<feature type="domain" description="F-box" evidence="4">
    <location>
        <begin position="13"/>
        <end position="52"/>
    </location>
</feature>
<evidence type="ECO:0000313" key="6">
    <source>
        <dbReference type="Proteomes" id="UP001219355"/>
    </source>
</evidence>
<dbReference type="EMBL" id="CP120630">
    <property type="protein sequence ID" value="WEW60435.1"/>
    <property type="molecule type" value="Genomic_DNA"/>
</dbReference>
<dbReference type="PANTHER" id="PTHR24189:SF50">
    <property type="entry name" value="ANKYRIN REPEAT AND SOCS BOX PROTEIN 2"/>
    <property type="match status" value="1"/>
</dbReference>
<reference evidence="5" key="1">
    <citation type="submission" date="2023-03" db="EMBL/GenBank/DDBJ databases">
        <title>Emydomyces testavorans Genome Sequence.</title>
        <authorList>
            <person name="Hoyer L."/>
        </authorList>
    </citation>
    <scope>NUCLEOTIDE SEQUENCE</scope>
    <source>
        <strain evidence="5">16-2883</strain>
    </source>
</reference>
<organism evidence="5 6">
    <name type="scientific">Emydomyces testavorans</name>
    <dbReference type="NCBI Taxonomy" id="2070801"/>
    <lineage>
        <taxon>Eukaryota</taxon>
        <taxon>Fungi</taxon>
        <taxon>Dikarya</taxon>
        <taxon>Ascomycota</taxon>
        <taxon>Pezizomycotina</taxon>
        <taxon>Eurotiomycetes</taxon>
        <taxon>Eurotiomycetidae</taxon>
        <taxon>Onygenales</taxon>
        <taxon>Nannizziopsiaceae</taxon>
        <taxon>Emydomyces</taxon>
    </lineage>
</organism>
<protein>
    <recommendedName>
        <fullName evidence="4">F-box domain-containing protein</fullName>
    </recommendedName>
</protein>
<evidence type="ECO:0000313" key="5">
    <source>
        <dbReference type="EMBL" id="WEW60435.1"/>
    </source>
</evidence>
<gene>
    <name evidence="5" type="ORF">PRK78_005921</name>
</gene>
<keyword evidence="6" id="KW-1185">Reference proteome</keyword>
<dbReference type="InterPro" id="IPR036770">
    <property type="entry name" value="Ankyrin_rpt-contain_sf"/>
</dbReference>
<dbReference type="PROSITE" id="PS50088">
    <property type="entry name" value="ANK_REPEAT"/>
    <property type="match status" value="1"/>
</dbReference>
<dbReference type="PANTHER" id="PTHR24189">
    <property type="entry name" value="MYOTROPHIN"/>
    <property type="match status" value="1"/>
</dbReference>
<dbReference type="Proteomes" id="UP001219355">
    <property type="component" value="Chromosome 4"/>
</dbReference>
<sequence>MSVCTADPSAQLLSLPPELLLDIAECLGSNHDLNALLQSCRYLYNLLNSHLYQLDVKHHHSSALWWSVDKGRKDVAQRSLDAGADPNAVRMAISETEESALYGACVSRSRAKRDWERYHRILQVVKLLLERGADANYVQKESGYSPLKWSVIGMDVGVIQVLLDHGASVCSRGDPQDSLAHILLGWPGRAVNMKLLELLLDHGLDPNARDGEGSTVIHLISRRVEEEGEFEEEGMEEQGMEEEDEMVKVMELFLRYGADINAADYEFNAPLNIALSVPSSLSMDPQRTPNWQAAKLLLAKGADTSDIRQPSSGPVKDFFDQVSRETGRVFSFRTE</sequence>
<name>A0AAF0DKI0_9EURO</name>
<evidence type="ECO:0000256" key="2">
    <source>
        <dbReference type="ARBA" id="ARBA00023043"/>
    </source>
</evidence>
<dbReference type="SUPFAM" id="SSF48403">
    <property type="entry name" value="Ankyrin repeat"/>
    <property type="match status" value="1"/>
</dbReference>
<dbReference type="AlphaFoldDB" id="A0AAF0DKI0"/>
<feature type="repeat" description="ANK" evidence="3">
    <location>
        <begin position="142"/>
        <end position="174"/>
    </location>
</feature>
<evidence type="ECO:0000256" key="1">
    <source>
        <dbReference type="ARBA" id="ARBA00022737"/>
    </source>
</evidence>
<dbReference type="InterPro" id="IPR001810">
    <property type="entry name" value="F-box_dom"/>
</dbReference>
<dbReference type="Gene3D" id="1.25.40.20">
    <property type="entry name" value="Ankyrin repeat-containing domain"/>
    <property type="match status" value="1"/>
</dbReference>
<accession>A0AAF0DKI0</accession>
<evidence type="ECO:0000259" key="4">
    <source>
        <dbReference type="Pfam" id="PF12937"/>
    </source>
</evidence>
<dbReference type="InterPro" id="IPR050745">
    <property type="entry name" value="Multifunctional_regulatory"/>
</dbReference>
<dbReference type="Pfam" id="PF12937">
    <property type="entry name" value="F-box-like"/>
    <property type="match status" value="1"/>
</dbReference>
<proteinExistence type="predicted"/>
<dbReference type="InterPro" id="IPR002110">
    <property type="entry name" value="Ankyrin_rpt"/>
</dbReference>